<gene>
    <name evidence="2" type="ORF">DFR57_10799</name>
</gene>
<evidence type="ECO:0000259" key="1">
    <source>
        <dbReference type="Pfam" id="PF00534"/>
    </source>
</evidence>
<dbReference type="EMBL" id="QPJJ01000007">
    <property type="protein sequence ID" value="RCW69711.1"/>
    <property type="molecule type" value="Genomic_DNA"/>
</dbReference>
<dbReference type="SUPFAM" id="SSF53756">
    <property type="entry name" value="UDP-Glycosyltransferase/glycogen phosphorylase"/>
    <property type="match status" value="1"/>
</dbReference>
<dbReference type="Proteomes" id="UP000252585">
    <property type="component" value="Unassembled WGS sequence"/>
</dbReference>
<dbReference type="PANTHER" id="PTHR45947">
    <property type="entry name" value="SULFOQUINOVOSYL TRANSFERASE SQD2"/>
    <property type="match status" value="1"/>
</dbReference>
<dbReference type="AlphaFoldDB" id="A0A368XNZ0"/>
<dbReference type="PANTHER" id="PTHR45947:SF3">
    <property type="entry name" value="SULFOQUINOVOSYL TRANSFERASE SQD2"/>
    <property type="match status" value="1"/>
</dbReference>
<feature type="domain" description="Glycosyl transferase family 1" evidence="1">
    <location>
        <begin position="169"/>
        <end position="312"/>
    </location>
</feature>
<proteinExistence type="predicted"/>
<protein>
    <submittedName>
        <fullName evidence="2">Glycosyl transferase family 1</fullName>
    </submittedName>
</protein>
<organism evidence="2 3">
    <name type="scientific">Saliterribacillus persicus</name>
    <dbReference type="NCBI Taxonomy" id="930114"/>
    <lineage>
        <taxon>Bacteria</taxon>
        <taxon>Bacillati</taxon>
        <taxon>Bacillota</taxon>
        <taxon>Bacilli</taxon>
        <taxon>Bacillales</taxon>
        <taxon>Bacillaceae</taxon>
        <taxon>Saliterribacillus</taxon>
    </lineage>
</organism>
<dbReference type="InterPro" id="IPR050194">
    <property type="entry name" value="Glycosyltransferase_grp1"/>
</dbReference>
<evidence type="ECO:0000313" key="3">
    <source>
        <dbReference type="Proteomes" id="UP000252585"/>
    </source>
</evidence>
<dbReference type="InterPro" id="IPR001296">
    <property type="entry name" value="Glyco_trans_1"/>
</dbReference>
<keyword evidence="3" id="KW-1185">Reference proteome</keyword>
<dbReference type="GO" id="GO:0016757">
    <property type="term" value="F:glycosyltransferase activity"/>
    <property type="evidence" value="ECO:0007669"/>
    <property type="project" value="InterPro"/>
</dbReference>
<dbReference type="CDD" id="cd03801">
    <property type="entry name" value="GT4_PimA-like"/>
    <property type="match status" value="1"/>
</dbReference>
<sequence>MNSIFKFRFNLDYFRMADAKGPVLENSIRAKWLSQLCPDDLEIGFAPNKGQHPLYKEDKIKIISKYEPGWWNHYFMNSHQMKDVEQNYSIGPNIYPNEPPAKPIPTVVYSEYHKKLLLNKWGDYPEKYISIIPNIIDNELYHVGEKSNQLTVGWIGRDSPDPSTKGMEVIPYLAGRFPDIQFVMVHGNKPAFQHLWLEKELPNLTIYSQVPHDELAKMMRSWSVLVCGSKWETGATHVKEAMASGVPIIAAKVGAIPEVAGSQMLLNEMKWTKSEKDPKMLVWTKESLEKFALALDALLNDSSNYDMLVEAALKESEKAFPKPIAKLWFDFMYKCRELNV</sequence>
<accession>A0A368XNZ0</accession>
<name>A0A368XNZ0_9BACI</name>
<reference evidence="2 3" key="1">
    <citation type="submission" date="2018-07" db="EMBL/GenBank/DDBJ databases">
        <title>Genomic Encyclopedia of Type Strains, Phase IV (KMG-IV): sequencing the most valuable type-strain genomes for metagenomic binning, comparative biology and taxonomic classification.</title>
        <authorList>
            <person name="Goeker M."/>
        </authorList>
    </citation>
    <scope>NUCLEOTIDE SEQUENCE [LARGE SCALE GENOMIC DNA]</scope>
    <source>
        <strain evidence="2 3">DSM 27696</strain>
    </source>
</reference>
<comment type="caution">
    <text evidence="2">The sequence shown here is derived from an EMBL/GenBank/DDBJ whole genome shotgun (WGS) entry which is preliminary data.</text>
</comment>
<evidence type="ECO:0000313" key="2">
    <source>
        <dbReference type="EMBL" id="RCW69711.1"/>
    </source>
</evidence>
<dbReference type="Pfam" id="PF00534">
    <property type="entry name" value="Glycos_transf_1"/>
    <property type="match status" value="1"/>
</dbReference>
<keyword evidence="2" id="KW-0808">Transferase</keyword>
<dbReference type="Gene3D" id="3.40.50.2000">
    <property type="entry name" value="Glycogen Phosphorylase B"/>
    <property type="match status" value="1"/>
</dbReference>